<reference evidence="2 3" key="1">
    <citation type="submission" date="2019-06" db="EMBL/GenBank/DDBJ databases">
        <title>Aeromicrobium sp. nov., isolated from a maize field.</title>
        <authorList>
            <person name="Lin S.-Y."/>
            <person name="Tsai C.-F."/>
            <person name="Young C.-C."/>
        </authorList>
    </citation>
    <scope>NUCLEOTIDE SEQUENCE [LARGE SCALE GENOMIC DNA]</scope>
    <source>
        <strain evidence="2 3">CC-CFT486</strain>
    </source>
</reference>
<accession>A0A5C8NLM9</accession>
<dbReference type="SUPFAM" id="SSF159894">
    <property type="entry name" value="YgaC/TfoX-N like"/>
    <property type="match status" value="1"/>
</dbReference>
<keyword evidence="3" id="KW-1185">Reference proteome</keyword>
<name>A0A5C8NLM9_9ACTN</name>
<dbReference type="Gene3D" id="3.30.1460.30">
    <property type="entry name" value="YgaC/TfoX-N like chaperone"/>
    <property type="match status" value="1"/>
</dbReference>
<gene>
    <name evidence="2" type="ORF">FHP06_05575</name>
</gene>
<dbReference type="EMBL" id="VDUX01000002">
    <property type="protein sequence ID" value="TXL62172.1"/>
    <property type="molecule type" value="Genomic_DNA"/>
</dbReference>
<dbReference type="RefSeq" id="WP_147684603.1">
    <property type="nucleotide sequence ID" value="NZ_VDUX01000002.1"/>
</dbReference>
<protein>
    <submittedName>
        <fullName evidence="2">TfoX/Sxy family protein</fullName>
    </submittedName>
</protein>
<comment type="caution">
    <text evidence="2">The sequence shown here is derived from an EMBL/GenBank/DDBJ whole genome shotgun (WGS) entry which is preliminary data.</text>
</comment>
<evidence type="ECO:0000313" key="3">
    <source>
        <dbReference type="Proteomes" id="UP000321571"/>
    </source>
</evidence>
<proteinExistence type="predicted"/>
<evidence type="ECO:0000313" key="2">
    <source>
        <dbReference type="EMBL" id="TXL62172.1"/>
    </source>
</evidence>
<feature type="domain" description="TfoX N-terminal" evidence="1">
    <location>
        <begin position="14"/>
        <end position="104"/>
    </location>
</feature>
<dbReference type="Pfam" id="PF04993">
    <property type="entry name" value="TfoX_N"/>
    <property type="match status" value="1"/>
</dbReference>
<dbReference type="OrthoDB" id="214902at2"/>
<organism evidence="2 3">
    <name type="scientific">Aeromicrobium terrae</name>
    <dbReference type="NCBI Taxonomy" id="2498846"/>
    <lineage>
        <taxon>Bacteria</taxon>
        <taxon>Bacillati</taxon>
        <taxon>Actinomycetota</taxon>
        <taxon>Actinomycetes</taxon>
        <taxon>Propionibacteriales</taxon>
        <taxon>Nocardioidaceae</taxon>
        <taxon>Aeromicrobium</taxon>
    </lineage>
</organism>
<dbReference type="InterPro" id="IPR007076">
    <property type="entry name" value="TfoX_N"/>
</dbReference>
<dbReference type="Proteomes" id="UP000321571">
    <property type="component" value="Unassembled WGS sequence"/>
</dbReference>
<sequence>MAYDHDLAADVRAQLAGEADITEKAMFGGLAFMAGGRMAVVVSGQGGLMLRVRPDETEALLALEHTRPMEMRGRDMNGWIRVDPAGCADDDALHQWVDRGLRAAAAAR</sequence>
<dbReference type="AlphaFoldDB" id="A0A5C8NLM9"/>
<evidence type="ECO:0000259" key="1">
    <source>
        <dbReference type="Pfam" id="PF04993"/>
    </source>
</evidence>